<organism evidence="2 3">
    <name type="scientific">Dethiosulfatibacter aminovorans DSM 17477</name>
    <dbReference type="NCBI Taxonomy" id="1121476"/>
    <lineage>
        <taxon>Bacteria</taxon>
        <taxon>Bacillati</taxon>
        <taxon>Bacillota</taxon>
        <taxon>Tissierellia</taxon>
        <taxon>Dethiosulfatibacter</taxon>
    </lineage>
</organism>
<dbReference type="EMBL" id="FQZL01000031">
    <property type="protein sequence ID" value="SHJ68928.1"/>
    <property type="molecule type" value="Genomic_DNA"/>
</dbReference>
<dbReference type="STRING" id="1121476.SAMN02745751_03140"/>
<gene>
    <name evidence="2" type="ORF">SAMN02745751_03140</name>
</gene>
<evidence type="ECO:0000313" key="2">
    <source>
        <dbReference type="EMBL" id="SHJ68928.1"/>
    </source>
</evidence>
<dbReference type="InterPro" id="IPR024534">
    <property type="entry name" value="JetD_C"/>
</dbReference>
<evidence type="ECO:0000259" key="1">
    <source>
        <dbReference type="Pfam" id="PF09983"/>
    </source>
</evidence>
<dbReference type="OrthoDB" id="9809365at2"/>
<reference evidence="2 3" key="1">
    <citation type="submission" date="2016-11" db="EMBL/GenBank/DDBJ databases">
        <authorList>
            <person name="Jaros S."/>
            <person name="Januszkiewicz K."/>
            <person name="Wedrychowicz H."/>
        </authorList>
    </citation>
    <scope>NUCLEOTIDE SEQUENCE [LARGE SCALE GENOMIC DNA]</scope>
    <source>
        <strain evidence="2 3">DSM 17477</strain>
    </source>
</reference>
<protein>
    <recommendedName>
        <fullName evidence="1">Wadjet protein JetD C-terminal domain-containing protein</fullName>
    </recommendedName>
</protein>
<accession>A0A1M6LCN4</accession>
<dbReference type="RefSeq" id="WP_073050516.1">
    <property type="nucleotide sequence ID" value="NZ_FQZL01000031.1"/>
</dbReference>
<dbReference type="Pfam" id="PF09983">
    <property type="entry name" value="JetD_C"/>
    <property type="match status" value="1"/>
</dbReference>
<dbReference type="AlphaFoldDB" id="A0A1M6LCN4"/>
<proteinExistence type="predicted"/>
<name>A0A1M6LCN4_9FIRM</name>
<sequence>MEYKKFKEYILENFQGKRVDEKALRAVFKGEYDEYYNTMNHLVDDSIIKAIKRSGPNGLKPTLHKRYQVLRVEKKIDCHTDEIKGLHPVFNIDGYLANTSKYISERDTVLTIDNFIRKNGFLIDDPASINERSFQIFGKEKMIRLDSTCKSVFSFNRSLENYLNMYHTPEPFFEHSIDSEYSENQINVLIIENKDTWYTLRKLLNKGNDSIYGIRFNSLIFGEGKKIIRKRDSLTEFAMSYYDQSLPGNFYYFGDLDMEGIEIFENLVRVNPELKINLLKQAYLDMIDESVKAIMPDCSEDQQPSQGKVFFSYFTEKQVTCMKELLDKGKFIPQEILPYGLLKKKLEKRS</sequence>
<feature type="domain" description="Wadjet protein JetD C-terminal" evidence="1">
    <location>
        <begin position="187"/>
        <end position="287"/>
    </location>
</feature>
<evidence type="ECO:0000313" key="3">
    <source>
        <dbReference type="Proteomes" id="UP000184052"/>
    </source>
</evidence>
<keyword evidence="3" id="KW-1185">Reference proteome</keyword>
<dbReference type="Proteomes" id="UP000184052">
    <property type="component" value="Unassembled WGS sequence"/>
</dbReference>